<protein>
    <submittedName>
        <fullName evidence="2">Uncharacterized protein</fullName>
    </submittedName>
</protein>
<dbReference type="EMBL" id="BGPR01056699">
    <property type="protein sequence ID" value="GBO33175.1"/>
    <property type="molecule type" value="Genomic_DNA"/>
</dbReference>
<feature type="compositionally biased region" description="Basic and acidic residues" evidence="1">
    <location>
        <begin position="110"/>
        <end position="126"/>
    </location>
</feature>
<feature type="region of interest" description="Disordered" evidence="1">
    <location>
        <begin position="105"/>
        <end position="163"/>
    </location>
</feature>
<comment type="caution">
    <text evidence="2">The sequence shown here is derived from an EMBL/GenBank/DDBJ whole genome shotgun (WGS) entry which is preliminary data.</text>
</comment>
<accession>A0A4Y2W701</accession>
<evidence type="ECO:0000313" key="2">
    <source>
        <dbReference type="EMBL" id="GBO33175.1"/>
    </source>
</evidence>
<sequence>MYHPSNGPPRTANTWEDEESCLSDIPRPSQSPLPSLEFSSGEYLSDGNSSSDEDSSSDLDSDDPLKPEYRPSRPRRINPIQLFKHSAKAMIFPISKARWIITLINGPTEDTEKQNDTVGSEGREEPTPCLTSESRIGSTDHEYDGGESSQSNRPSLSHLESDDDYSEGAVAYKAYLCSNLVPSKANLPSYVKS</sequence>
<dbReference type="Proteomes" id="UP000499080">
    <property type="component" value="Unassembled WGS sequence"/>
</dbReference>
<organism evidence="2 3">
    <name type="scientific">Araneus ventricosus</name>
    <name type="common">Orbweaver spider</name>
    <name type="synonym">Epeira ventricosa</name>
    <dbReference type="NCBI Taxonomy" id="182803"/>
    <lineage>
        <taxon>Eukaryota</taxon>
        <taxon>Metazoa</taxon>
        <taxon>Ecdysozoa</taxon>
        <taxon>Arthropoda</taxon>
        <taxon>Chelicerata</taxon>
        <taxon>Arachnida</taxon>
        <taxon>Araneae</taxon>
        <taxon>Araneomorphae</taxon>
        <taxon>Entelegynae</taxon>
        <taxon>Araneoidea</taxon>
        <taxon>Araneidae</taxon>
        <taxon>Araneus</taxon>
    </lineage>
</organism>
<keyword evidence="3" id="KW-1185">Reference proteome</keyword>
<gene>
    <name evidence="2" type="ORF">AVEN_184508_1</name>
</gene>
<reference evidence="2 3" key="1">
    <citation type="journal article" date="2019" name="Sci. Rep.">
        <title>Orb-weaving spider Araneus ventricosus genome elucidates the spidroin gene catalogue.</title>
        <authorList>
            <person name="Kono N."/>
            <person name="Nakamura H."/>
            <person name="Ohtoshi R."/>
            <person name="Moran D.A.P."/>
            <person name="Shinohara A."/>
            <person name="Yoshida Y."/>
            <person name="Fujiwara M."/>
            <person name="Mori M."/>
            <person name="Tomita M."/>
            <person name="Arakawa K."/>
        </authorList>
    </citation>
    <scope>NUCLEOTIDE SEQUENCE [LARGE SCALE GENOMIC DNA]</scope>
</reference>
<feature type="compositionally biased region" description="Acidic residues" evidence="1">
    <location>
        <begin position="51"/>
        <end position="62"/>
    </location>
</feature>
<name>A0A4Y2W701_ARAVE</name>
<evidence type="ECO:0000256" key="1">
    <source>
        <dbReference type="SAM" id="MobiDB-lite"/>
    </source>
</evidence>
<proteinExistence type="predicted"/>
<dbReference type="AlphaFoldDB" id="A0A4Y2W701"/>
<evidence type="ECO:0000313" key="3">
    <source>
        <dbReference type="Proteomes" id="UP000499080"/>
    </source>
</evidence>
<feature type="region of interest" description="Disordered" evidence="1">
    <location>
        <begin position="1"/>
        <end position="79"/>
    </location>
</feature>